<dbReference type="PANTHER" id="PTHR13803:SF4">
    <property type="entry name" value="SECRETORY 24CD, ISOFORM C"/>
    <property type="match status" value="1"/>
</dbReference>
<feature type="region of interest" description="Disordered" evidence="4">
    <location>
        <begin position="1"/>
        <end position="96"/>
    </location>
</feature>
<dbReference type="GO" id="GO:0006886">
    <property type="term" value="P:intracellular protein transport"/>
    <property type="evidence" value="ECO:0007669"/>
    <property type="project" value="InterPro"/>
</dbReference>
<feature type="domain" description="Sec23/Sec24 beta-sandwich" evidence="9">
    <location>
        <begin position="511"/>
        <end position="594"/>
    </location>
</feature>
<reference evidence="10" key="1">
    <citation type="submission" date="2021-01" db="EMBL/GenBank/DDBJ databases">
        <authorList>
            <consortium name="Genoscope - CEA"/>
            <person name="William W."/>
        </authorList>
    </citation>
    <scope>NUCLEOTIDE SEQUENCE</scope>
</reference>
<keyword evidence="2" id="KW-0813">Transport</keyword>
<dbReference type="InterPro" id="IPR006895">
    <property type="entry name" value="Znf_Sec23_Sec24"/>
</dbReference>
<protein>
    <submittedName>
        <fullName evidence="10">Uncharacterized protein</fullName>
    </submittedName>
</protein>
<feature type="domain" description="Sec23/Sec24 helical" evidence="8">
    <location>
        <begin position="611"/>
        <end position="708"/>
    </location>
</feature>
<comment type="similarity">
    <text evidence="1">Belongs to the SEC23/SEC24 family. SEC24 subfamily.</text>
</comment>
<evidence type="ECO:0000256" key="3">
    <source>
        <dbReference type="ARBA" id="ARBA00022927"/>
    </source>
</evidence>
<dbReference type="InterPro" id="IPR007123">
    <property type="entry name" value="Gelsolin-like_dom"/>
</dbReference>
<evidence type="ECO:0000256" key="4">
    <source>
        <dbReference type="SAM" id="MobiDB-lite"/>
    </source>
</evidence>
<dbReference type="InterPro" id="IPR050550">
    <property type="entry name" value="SEC23_SEC24_subfamily"/>
</dbReference>
<dbReference type="GO" id="GO:0070971">
    <property type="term" value="C:endoplasmic reticulum exit site"/>
    <property type="evidence" value="ECO:0007669"/>
    <property type="project" value="TreeGrafter"/>
</dbReference>
<dbReference type="Pfam" id="PF08033">
    <property type="entry name" value="Sec23_BS"/>
    <property type="match status" value="1"/>
</dbReference>
<evidence type="ECO:0000313" key="10">
    <source>
        <dbReference type="EMBL" id="CAD8140466.1"/>
    </source>
</evidence>
<dbReference type="PANTHER" id="PTHR13803">
    <property type="entry name" value="SEC24-RELATED PROTEIN"/>
    <property type="match status" value="1"/>
</dbReference>
<feature type="compositionally biased region" description="Low complexity" evidence="4">
    <location>
        <begin position="25"/>
        <end position="83"/>
    </location>
</feature>
<sequence length="876" mass="100446">MEERRLPPHLRRTQQQQPINREPEQPTQQPPVQQRQANVYQQGQNENHQQQYNAQQQYVGQQQYPQQQQYQPQQNFPTQQVEQQQRKPQKIDVDQIPRPYIKSEESITYQQFSTAPAPLYHPPCVHQFYQTFDEGNCGPRYMRSSVYAIGNEPSILQQTEIPFGIVVQPLMEPSLFESDLPQVEFTNEPLRCQRCKAYVSPYFQFCQGGNNYVCNICKMKNQVPPDYYCVLGQGNQRGDKFQRDELNKGSYEIIAPTSYIKKEIKNNLILFCIELTQISVAKGLYSQVISSLQSILDTIPYPDKTDIAFITFDSKIQFYNIPKNLTGEPQIIVVSEIDEANVPLPPEKLFLNIETDRDKIDYMLEKLSKFGETITQQANQLVSVGTVLSNAVQLMQPRSGRILYFGCSAPRYGIGKLPQKPTDTKLFGTDQEKLFYQPNDQAYVKLGQTCLRNHISVDLFIANDENFELATVSPVSNITGGSIYFYPHYNQQINGTELHYALYRNLTRSYAYDLIMTVRTSPGIILFDYYTGSGKISVRDLELSTLNSDQSIAIMLKQEEKILDPEAYIQYALLFTNQQGQRVIRVFNLQLQVVNKNSGNNAWHNIFKTGDVDCIATLLSRKNLPNIMVQSIKQIRQSLFESVINILHAYRKYCSSNSPAGQLILPEAIKILPLYLQTLSKRDILKYGNVRIDNRIFEIHLVLTQSMHFLTNFFYPKLFPVHDINSQIVADKYYVGTLTDDEKTVLPNNIATTIDKIKSDGIYILDTSQFIYIYVGQNVDQSLLLNLFGVNSFAELSSIELFTKIDTDYSTKIQNIIESLQQIRGGTYVPIRVVRQNSPQASLVQSKLVEDEQQLEKSYADYLCELHGAIQNKGGV</sequence>
<feature type="domain" description="Sec23/Sec24 trunk" evidence="7">
    <location>
        <begin position="270"/>
        <end position="505"/>
    </location>
</feature>
<dbReference type="Proteomes" id="UP000689195">
    <property type="component" value="Unassembled WGS sequence"/>
</dbReference>
<evidence type="ECO:0000256" key="2">
    <source>
        <dbReference type="ARBA" id="ARBA00022448"/>
    </source>
</evidence>
<evidence type="ECO:0000259" key="6">
    <source>
        <dbReference type="Pfam" id="PF04810"/>
    </source>
</evidence>
<dbReference type="InterPro" id="IPR012990">
    <property type="entry name" value="Beta-sandwich_Sec23_24"/>
</dbReference>
<dbReference type="Pfam" id="PF04815">
    <property type="entry name" value="Sec23_helical"/>
    <property type="match status" value="1"/>
</dbReference>
<dbReference type="InterPro" id="IPR006896">
    <property type="entry name" value="Sec23/24_trunk_dom"/>
</dbReference>
<proteinExistence type="inferred from homology"/>
<evidence type="ECO:0000313" key="11">
    <source>
        <dbReference type="Proteomes" id="UP000689195"/>
    </source>
</evidence>
<evidence type="ECO:0000259" key="9">
    <source>
        <dbReference type="Pfam" id="PF08033"/>
    </source>
</evidence>
<dbReference type="EMBL" id="CAJJDO010000009">
    <property type="protein sequence ID" value="CAD8140466.1"/>
    <property type="molecule type" value="Genomic_DNA"/>
</dbReference>
<dbReference type="Pfam" id="PF00626">
    <property type="entry name" value="Gelsolin"/>
    <property type="match status" value="1"/>
</dbReference>
<accession>A0A8S1SLW0</accession>
<dbReference type="OrthoDB" id="49016at2759"/>
<dbReference type="GO" id="GO:0090110">
    <property type="term" value="P:COPII-coated vesicle cargo loading"/>
    <property type="evidence" value="ECO:0007669"/>
    <property type="project" value="TreeGrafter"/>
</dbReference>
<dbReference type="GO" id="GO:0008270">
    <property type="term" value="F:zinc ion binding"/>
    <property type="evidence" value="ECO:0007669"/>
    <property type="project" value="InterPro"/>
</dbReference>
<dbReference type="GO" id="GO:0030127">
    <property type="term" value="C:COPII vesicle coat"/>
    <property type="evidence" value="ECO:0007669"/>
    <property type="project" value="InterPro"/>
</dbReference>
<gene>
    <name evidence="10" type="ORF">PPENT_87.1.T0090088</name>
</gene>
<feature type="domain" description="Zinc finger Sec23/Sec24-type" evidence="6">
    <location>
        <begin position="189"/>
        <end position="227"/>
    </location>
</feature>
<dbReference type="InterPro" id="IPR006900">
    <property type="entry name" value="Sec23/24_helical_dom"/>
</dbReference>
<dbReference type="GO" id="GO:0000149">
    <property type="term" value="F:SNARE binding"/>
    <property type="evidence" value="ECO:0007669"/>
    <property type="project" value="TreeGrafter"/>
</dbReference>
<keyword evidence="11" id="KW-1185">Reference proteome</keyword>
<name>A0A8S1SLW0_9CILI</name>
<evidence type="ECO:0000259" key="5">
    <source>
        <dbReference type="Pfam" id="PF00626"/>
    </source>
</evidence>
<dbReference type="Pfam" id="PF04810">
    <property type="entry name" value="zf-Sec23_Sec24"/>
    <property type="match status" value="1"/>
</dbReference>
<evidence type="ECO:0000259" key="8">
    <source>
        <dbReference type="Pfam" id="PF04815"/>
    </source>
</evidence>
<evidence type="ECO:0000256" key="1">
    <source>
        <dbReference type="ARBA" id="ARBA00008334"/>
    </source>
</evidence>
<dbReference type="AlphaFoldDB" id="A0A8S1SLW0"/>
<comment type="caution">
    <text evidence="10">The sequence shown here is derived from an EMBL/GenBank/DDBJ whole genome shotgun (WGS) entry which is preliminary data.</text>
</comment>
<keyword evidence="3" id="KW-0653">Protein transport</keyword>
<feature type="domain" description="Gelsolin-like" evidence="5">
    <location>
        <begin position="745"/>
        <end position="803"/>
    </location>
</feature>
<organism evidence="10 11">
    <name type="scientific">Paramecium pentaurelia</name>
    <dbReference type="NCBI Taxonomy" id="43138"/>
    <lineage>
        <taxon>Eukaryota</taxon>
        <taxon>Sar</taxon>
        <taxon>Alveolata</taxon>
        <taxon>Ciliophora</taxon>
        <taxon>Intramacronucleata</taxon>
        <taxon>Oligohymenophorea</taxon>
        <taxon>Peniculida</taxon>
        <taxon>Parameciidae</taxon>
        <taxon>Paramecium</taxon>
    </lineage>
</organism>
<dbReference type="Pfam" id="PF04811">
    <property type="entry name" value="Sec23_trunk"/>
    <property type="match status" value="1"/>
</dbReference>
<evidence type="ECO:0000259" key="7">
    <source>
        <dbReference type="Pfam" id="PF04811"/>
    </source>
</evidence>